<dbReference type="InterPro" id="IPR050569">
    <property type="entry name" value="TAAR"/>
</dbReference>
<evidence type="ECO:0000256" key="7">
    <source>
        <dbReference type="ARBA" id="ARBA00023170"/>
    </source>
</evidence>
<feature type="domain" description="G-protein coupled receptors family 1 profile" evidence="11">
    <location>
        <begin position="40"/>
        <end position="295"/>
    </location>
</feature>
<evidence type="ECO:0000256" key="6">
    <source>
        <dbReference type="ARBA" id="ARBA00023136"/>
    </source>
</evidence>
<evidence type="ECO:0000256" key="10">
    <source>
        <dbReference type="SAM" id="Phobius"/>
    </source>
</evidence>
<dbReference type="PRINTS" id="PR00237">
    <property type="entry name" value="GPCRRHODOPSN"/>
</dbReference>
<evidence type="ECO:0000256" key="2">
    <source>
        <dbReference type="ARBA" id="ARBA00022475"/>
    </source>
</evidence>
<dbReference type="Pfam" id="PF00001">
    <property type="entry name" value="7tm_1"/>
    <property type="match status" value="1"/>
</dbReference>
<evidence type="ECO:0000259" key="11">
    <source>
        <dbReference type="PROSITE" id="PS50262"/>
    </source>
</evidence>
<comment type="caution">
    <text evidence="12">The sequence shown here is derived from an EMBL/GenBank/DDBJ whole genome shotgun (WGS) entry which is preliminary data.</text>
</comment>
<evidence type="ECO:0000256" key="1">
    <source>
        <dbReference type="ARBA" id="ARBA00004651"/>
    </source>
</evidence>
<keyword evidence="8 9" id="KW-0807">Transducer</keyword>
<dbReference type="Proteomes" id="UP000275408">
    <property type="component" value="Unassembled WGS sequence"/>
</dbReference>
<evidence type="ECO:0000256" key="5">
    <source>
        <dbReference type="ARBA" id="ARBA00023040"/>
    </source>
</evidence>
<dbReference type="InterPro" id="IPR000276">
    <property type="entry name" value="GPCR_Rhodpsn"/>
</dbReference>
<evidence type="ECO:0000256" key="4">
    <source>
        <dbReference type="ARBA" id="ARBA00022989"/>
    </source>
</evidence>
<comment type="subcellular location">
    <subcellularLocation>
        <location evidence="1">Cell membrane</location>
        <topology evidence="1">Multi-pass membrane protein</topology>
    </subcellularLocation>
</comment>
<feature type="transmembrane region" description="Helical" evidence="10">
    <location>
        <begin position="234"/>
        <end position="255"/>
    </location>
</feature>
<keyword evidence="5 9" id="KW-0297">G-protein coupled receptor</keyword>
<evidence type="ECO:0000256" key="9">
    <source>
        <dbReference type="RuleBase" id="RU000688"/>
    </source>
</evidence>
<keyword evidence="6 10" id="KW-0472">Membrane</keyword>
<feature type="transmembrane region" description="Helical" evidence="10">
    <location>
        <begin position="136"/>
        <end position="157"/>
    </location>
</feature>
<dbReference type="OrthoDB" id="5981126at2759"/>
<dbReference type="InterPro" id="IPR017452">
    <property type="entry name" value="GPCR_Rhodpsn_7TM"/>
</dbReference>
<keyword evidence="2" id="KW-1003">Cell membrane</keyword>
<keyword evidence="4 10" id="KW-1133">Transmembrane helix</keyword>
<dbReference type="CDD" id="cd00637">
    <property type="entry name" value="7tm_classA_rhodopsin-like"/>
    <property type="match status" value="1"/>
</dbReference>
<accession>A0A3M6UE72</accession>
<dbReference type="EMBL" id="RCHS01001705">
    <property type="protein sequence ID" value="RMX51980.1"/>
    <property type="molecule type" value="Genomic_DNA"/>
</dbReference>
<evidence type="ECO:0000313" key="13">
    <source>
        <dbReference type="Proteomes" id="UP000275408"/>
    </source>
</evidence>
<keyword evidence="3 9" id="KW-0812">Transmembrane</keyword>
<feature type="transmembrane region" description="Helical" evidence="10">
    <location>
        <begin position="177"/>
        <end position="200"/>
    </location>
</feature>
<dbReference type="GO" id="GO:0004930">
    <property type="term" value="F:G protein-coupled receptor activity"/>
    <property type="evidence" value="ECO:0007669"/>
    <property type="project" value="UniProtKB-KW"/>
</dbReference>
<sequence>MDNKNGSNATNNLGKEDVNKSDYRGALVLFGLLSISAIAANSLILVLIWKKRHLRTTSNTILASLAVSDLLTGVVAVPMVIACTETLIQDVCIAMDISNRFLAFSTVAHLIILSVDRYIRIIKILQYPSIVTKVRLAWTLAFTWVFSLLASLVQLTWVLHATMDDDTMIRFDLGYDFFHMIALVMVPLFLMISIYTKLFIHLRWQCKEIHSDLSGHTVSQFNARRRKVNEKKTAFLFIAMIAVFIFGLFLYFLWAIIDDLEVIGLLNIERSAQNIIVPVIIFLRFLSALCNPLLCTFMKQDFLDALKSFLNALKSSRRV</sequence>
<proteinExistence type="inferred from homology"/>
<evidence type="ECO:0000256" key="8">
    <source>
        <dbReference type="ARBA" id="ARBA00023224"/>
    </source>
</evidence>
<dbReference type="PROSITE" id="PS50262">
    <property type="entry name" value="G_PROTEIN_RECEP_F1_2"/>
    <property type="match status" value="1"/>
</dbReference>
<evidence type="ECO:0000313" key="12">
    <source>
        <dbReference type="EMBL" id="RMX51980.1"/>
    </source>
</evidence>
<comment type="similarity">
    <text evidence="9">Belongs to the G-protein coupled receptor 1 family.</text>
</comment>
<evidence type="ECO:0000256" key="3">
    <source>
        <dbReference type="ARBA" id="ARBA00022692"/>
    </source>
</evidence>
<feature type="transmembrane region" description="Helical" evidence="10">
    <location>
        <begin position="97"/>
        <end position="115"/>
    </location>
</feature>
<keyword evidence="13" id="KW-1185">Reference proteome</keyword>
<dbReference type="SUPFAM" id="SSF81321">
    <property type="entry name" value="Family A G protein-coupled receptor-like"/>
    <property type="match status" value="1"/>
</dbReference>
<name>A0A3M6UE72_POCDA</name>
<organism evidence="12 13">
    <name type="scientific">Pocillopora damicornis</name>
    <name type="common">Cauliflower coral</name>
    <name type="synonym">Millepora damicornis</name>
    <dbReference type="NCBI Taxonomy" id="46731"/>
    <lineage>
        <taxon>Eukaryota</taxon>
        <taxon>Metazoa</taxon>
        <taxon>Cnidaria</taxon>
        <taxon>Anthozoa</taxon>
        <taxon>Hexacorallia</taxon>
        <taxon>Scleractinia</taxon>
        <taxon>Astrocoeniina</taxon>
        <taxon>Pocilloporidae</taxon>
        <taxon>Pocillopora</taxon>
    </lineage>
</organism>
<protein>
    <recommendedName>
        <fullName evidence="11">G-protein coupled receptors family 1 profile domain-containing protein</fullName>
    </recommendedName>
</protein>
<dbReference type="OMA" id="YVECTIV"/>
<dbReference type="PANTHER" id="PTHR24249">
    <property type="entry name" value="HISTAMINE RECEPTOR-RELATED G-PROTEIN COUPLED RECEPTOR"/>
    <property type="match status" value="1"/>
</dbReference>
<dbReference type="Gene3D" id="1.20.1070.10">
    <property type="entry name" value="Rhodopsin 7-helix transmembrane proteins"/>
    <property type="match status" value="1"/>
</dbReference>
<feature type="transmembrane region" description="Helical" evidence="10">
    <location>
        <begin position="61"/>
        <end position="82"/>
    </location>
</feature>
<feature type="transmembrane region" description="Helical" evidence="10">
    <location>
        <begin position="26"/>
        <end position="49"/>
    </location>
</feature>
<reference evidence="12 13" key="1">
    <citation type="journal article" date="2018" name="Sci. Rep.">
        <title>Comparative analysis of the Pocillopora damicornis genome highlights role of immune system in coral evolution.</title>
        <authorList>
            <person name="Cunning R."/>
            <person name="Bay R.A."/>
            <person name="Gillette P."/>
            <person name="Baker A.C."/>
            <person name="Traylor-Knowles N."/>
        </authorList>
    </citation>
    <scope>NUCLEOTIDE SEQUENCE [LARGE SCALE GENOMIC DNA]</scope>
    <source>
        <strain evidence="12">RSMAS</strain>
        <tissue evidence="12">Whole animal</tissue>
    </source>
</reference>
<gene>
    <name evidence="12" type="ORF">pdam_00004732</name>
</gene>
<dbReference type="PANTHER" id="PTHR24249:SF372">
    <property type="entry name" value="G-PROTEIN COUPLED RECEPTORS FAMILY 1 PROFILE DOMAIN-CONTAINING PROTEIN"/>
    <property type="match status" value="1"/>
</dbReference>
<feature type="transmembrane region" description="Helical" evidence="10">
    <location>
        <begin position="275"/>
        <end position="297"/>
    </location>
</feature>
<dbReference type="AlphaFoldDB" id="A0A3M6UE72"/>
<dbReference type="STRING" id="46731.A0A3M6UE72"/>
<dbReference type="GO" id="GO:0005886">
    <property type="term" value="C:plasma membrane"/>
    <property type="evidence" value="ECO:0007669"/>
    <property type="project" value="UniProtKB-SubCell"/>
</dbReference>
<keyword evidence="7 9" id="KW-0675">Receptor</keyword>
<dbReference type="PROSITE" id="PS00237">
    <property type="entry name" value="G_PROTEIN_RECEP_F1_1"/>
    <property type="match status" value="1"/>
</dbReference>